<organism evidence="2 3">
    <name type="scientific">Bifidobacterium phasiani</name>
    <dbReference type="NCBI Taxonomy" id="2834431"/>
    <lineage>
        <taxon>Bacteria</taxon>
        <taxon>Bacillati</taxon>
        <taxon>Actinomycetota</taxon>
        <taxon>Actinomycetes</taxon>
        <taxon>Bifidobacteriales</taxon>
        <taxon>Bifidobacteriaceae</taxon>
        <taxon>Bifidobacterium</taxon>
    </lineage>
</organism>
<sequence length="136" mass="14905">MTCSRRWPVRPERIDTTTAIAIHDMQIDRHGGLPGIRDMGALEACLAQPWGRFGGVDFYPSLEEKAARLAYEVITQHPFADGNKRTGLALMLVLLRAGGSPAVFDHGELYRVTLAVASGDMDYQGLLAFIRSSSSQ</sequence>
<dbReference type="NCBIfam" id="TIGR01550">
    <property type="entry name" value="DOC_P1"/>
    <property type="match status" value="1"/>
</dbReference>
<protein>
    <submittedName>
        <fullName evidence="2">Type II toxin-antitoxin system death-on-curing family toxin</fullName>
    </submittedName>
</protein>
<reference evidence="2 3" key="1">
    <citation type="submission" date="2021-05" db="EMBL/GenBank/DDBJ databases">
        <title>Phylogenetic classification of ten novel species belonging to the genus Bifidobacterium comprising B. colchicus sp. nov., B. abeli sp. nov., B. bicoloris sp. nov., B. guerezis sp. nov., B. rosaliae sp. nov., B. santillanensis sp. nov., B. argentati sp. nov., B. amazzoni sp. nov., B. pluviali sp. nov., and B. pinnaculum sp. nov.</title>
        <authorList>
            <person name="Lugli G.A."/>
            <person name="Ruiz Garcia L."/>
            <person name="Margolles A."/>
            <person name="Ventura M."/>
        </authorList>
    </citation>
    <scope>NUCLEOTIDE SEQUENCE [LARGE SCALE GENOMIC DNA]</scope>
    <source>
        <strain evidence="2 3">6T3</strain>
    </source>
</reference>
<dbReference type="PANTHER" id="PTHR39426:SF1">
    <property type="entry name" value="HOMOLOGY TO DEATH-ON-CURING PROTEIN OF PHAGE P1"/>
    <property type="match status" value="1"/>
</dbReference>
<dbReference type="InterPro" id="IPR006440">
    <property type="entry name" value="Doc"/>
</dbReference>
<keyword evidence="3" id="KW-1185">Reference proteome</keyword>
<dbReference type="Proteomes" id="UP000812844">
    <property type="component" value="Unassembled WGS sequence"/>
</dbReference>
<evidence type="ECO:0000313" key="3">
    <source>
        <dbReference type="Proteomes" id="UP000812844"/>
    </source>
</evidence>
<dbReference type="Pfam" id="PF02661">
    <property type="entry name" value="Fic"/>
    <property type="match status" value="1"/>
</dbReference>
<dbReference type="EMBL" id="JAHBBD010000025">
    <property type="protein sequence ID" value="MBW3083524.1"/>
    <property type="molecule type" value="Genomic_DNA"/>
</dbReference>
<proteinExistence type="predicted"/>
<dbReference type="InterPro" id="IPR003812">
    <property type="entry name" value="Fido"/>
</dbReference>
<evidence type="ECO:0000259" key="1">
    <source>
        <dbReference type="PROSITE" id="PS51459"/>
    </source>
</evidence>
<gene>
    <name evidence="2" type="ORF">KIH73_09200</name>
</gene>
<dbReference type="PANTHER" id="PTHR39426">
    <property type="entry name" value="HOMOLOGY TO DEATH-ON-CURING PROTEIN OF PHAGE P1"/>
    <property type="match status" value="1"/>
</dbReference>
<comment type="caution">
    <text evidence="2">The sequence shown here is derived from an EMBL/GenBank/DDBJ whole genome shotgun (WGS) entry which is preliminary data.</text>
</comment>
<dbReference type="PROSITE" id="PS51459">
    <property type="entry name" value="FIDO"/>
    <property type="match status" value="1"/>
</dbReference>
<evidence type="ECO:0000313" key="2">
    <source>
        <dbReference type="EMBL" id="MBW3083524.1"/>
    </source>
</evidence>
<feature type="domain" description="Fido" evidence="1">
    <location>
        <begin position="14"/>
        <end position="132"/>
    </location>
</feature>
<accession>A0ABS6WAL5</accession>
<name>A0ABS6WAL5_9BIFI</name>